<dbReference type="Proteomes" id="UP000267081">
    <property type="component" value="Unassembled WGS sequence"/>
</dbReference>
<evidence type="ECO:0000256" key="2">
    <source>
        <dbReference type="ARBA" id="ARBA00022777"/>
    </source>
</evidence>
<organism evidence="4 5">
    <name type="scientific">Amycolatopsis eburnea</name>
    <dbReference type="NCBI Taxonomy" id="2267691"/>
    <lineage>
        <taxon>Bacteria</taxon>
        <taxon>Bacillati</taxon>
        <taxon>Actinomycetota</taxon>
        <taxon>Actinomycetes</taxon>
        <taxon>Pseudonocardiales</taxon>
        <taxon>Pseudonocardiaceae</taxon>
        <taxon>Amycolatopsis</taxon>
    </lineage>
</organism>
<dbReference type="AlphaFoldDB" id="A0A3R9FL49"/>
<dbReference type="InterPro" id="IPR029056">
    <property type="entry name" value="Ribokinase-like"/>
</dbReference>
<sequence length="102" mass="10558">MRVVAIGSVNVDHSFRVPSIPKPGETVLAEAGRTSVGGKSFNQAAAARLLGGDVDLVAILDLRTPSSRPRIPPGEAEEPVGGRCAVRHRHSVADGSAALPRT</sequence>
<reference evidence="4 5" key="1">
    <citation type="submission" date="2018-12" db="EMBL/GenBank/DDBJ databases">
        <title>Amycolatopsis eburnea sp. nov. actinomycete associate with arbuscular mycorrhiza fungal spore.</title>
        <authorList>
            <person name="Lumyong S."/>
            <person name="Chaiya L."/>
        </authorList>
    </citation>
    <scope>NUCLEOTIDE SEQUENCE [LARGE SCALE GENOMIC DNA]</scope>
    <source>
        <strain evidence="4 5">GLM-1</strain>
    </source>
</reference>
<dbReference type="EMBL" id="RSEC01000055">
    <property type="protein sequence ID" value="RSD14783.1"/>
    <property type="molecule type" value="Genomic_DNA"/>
</dbReference>
<protein>
    <recommendedName>
        <fullName evidence="3">Carbohydrate kinase PfkB domain-containing protein</fullName>
    </recommendedName>
</protein>
<evidence type="ECO:0000313" key="4">
    <source>
        <dbReference type="EMBL" id="RSD14783.1"/>
    </source>
</evidence>
<keyword evidence="5" id="KW-1185">Reference proteome</keyword>
<comment type="caution">
    <text evidence="4">The sequence shown here is derived from an EMBL/GenBank/DDBJ whole genome shotgun (WGS) entry which is preliminary data.</text>
</comment>
<accession>A0A3R9FL49</accession>
<gene>
    <name evidence="4" type="ORF">EIY87_24680</name>
</gene>
<feature type="domain" description="Carbohydrate kinase PfkB" evidence="3">
    <location>
        <begin position="2"/>
        <end position="58"/>
    </location>
</feature>
<keyword evidence="1" id="KW-0808">Transferase</keyword>
<dbReference type="PANTHER" id="PTHR10584">
    <property type="entry name" value="SUGAR KINASE"/>
    <property type="match status" value="1"/>
</dbReference>
<keyword evidence="2" id="KW-0418">Kinase</keyword>
<dbReference type="InterPro" id="IPR002139">
    <property type="entry name" value="Ribo/fructo_kinase"/>
</dbReference>
<evidence type="ECO:0000259" key="3">
    <source>
        <dbReference type="Pfam" id="PF00294"/>
    </source>
</evidence>
<name>A0A3R9FL49_9PSEU</name>
<evidence type="ECO:0000313" key="5">
    <source>
        <dbReference type="Proteomes" id="UP000267081"/>
    </source>
</evidence>
<dbReference type="GO" id="GO:0006796">
    <property type="term" value="P:phosphate-containing compound metabolic process"/>
    <property type="evidence" value="ECO:0007669"/>
    <property type="project" value="UniProtKB-ARBA"/>
</dbReference>
<proteinExistence type="predicted"/>
<dbReference type="Pfam" id="PF00294">
    <property type="entry name" value="PfkB"/>
    <property type="match status" value="1"/>
</dbReference>
<dbReference type="SUPFAM" id="SSF53613">
    <property type="entry name" value="Ribokinase-like"/>
    <property type="match status" value="1"/>
</dbReference>
<dbReference type="PRINTS" id="PR00990">
    <property type="entry name" value="RIBOKINASE"/>
</dbReference>
<dbReference type="PANTHER" id="PTHR10584:SF166">
    <property type="entry name" value="RIBOKINASE"/>
    <property type="match status" value="1"/>
</dbReference>
<dbReference type="InterPro" id="IPR011611">
    <property type="entry name" value="PfkB_dom"/>
</dbReference>
<dbReference type="Gene3D" id="3.40.1190.20">
    <property type="match status" value="1"/>
</dbReference>
<evidence type="ECO:0000256" key="1">
    <source>
        <dbReference type="ARBA" id="ARBA00022679"/>
    </source>
</evidence>
<dbReference type="GO" id="GO:0016301">
    <property type="term" value="F:kinase activity"/>
    <property type="evidence" value="ECO:0007669"/>
    <property type="project" value="UniProtKB-KW"/>
</dbReference>